<accession>S4VQL6</accession>
<dbReference type="Proteomes" id="UP000201566">
    <property type="component" value="Segment"/>
</dbReference>
<sequence>MGEARALTVLGRTAAFRRCRWIVRGRRRPLRVAPTVRRSLCLRALTPPRPSSFDQRALSRCRRQQSSVAIVIPFFPPVALFSSAEAGGSLFF</sequence>
<dbReference type="RefSeq" id="YP_008319226.1">
    <property type="nucleotide sequence ID" value="NC_021858.1"/>
</dbReference>
<evidence type="ECO:0000313" key="1">
    <source>
        <dbReference type="EMBL" id="AGO82557.1"/>
    </source>
</evidence>
<reference evidence="1 2" key="1">
    <citation type="journal article" date="2013" name="Science">
        <title>Pandoraviruses: amoeba viruses with genomes up to 2.5 Mb reaching that of parasitic eukaryotes.</title>
        <authorList>
            <person name="Philippe N."/>
            <person name="Legendre M."/>
            <person name="Doutre G."/>
            <person name="Coute Y."/>
            <person name="Poirot O."/>
            <person name="Lescot M."/>
            <person name="Arslan D."/>
            <person name="Seltzer V."/>
            <person name="Bertaux L."/>
            <person name="Bruley C."/>
            <person name="Garin J."/>
            <person name="Claverie J.M."/>
            <person name="Abergel C."/>
        </authorList>
    </citation>
    <scope>NUCLEOTIDE SEQUENCE [LARGE SCALE GENOMIC DNA]</scope>
    <source>
        <strain evidence="1">Melbourne</strain>
    </source>
</reference>
<dbReference type="GeneID" id="16511764"/>
<proteinExistence type="predicted"/>
<protein>
    <submittedName>
        <fullName evidence="1">Uncharacterized protein</fullName>
    </submittedName>
</protein>
<evidence type="ECO:0000313" key="2">
    <source>
        <dbReference type="Proteomes" id="UP000201566"/>
    </source>
</evidence>
<dbReference type="EMBL" id="KC977570">
    <property type="protein sequence ID" value="AGO82557.1"/>
    <property type="molecule type" value="Genomic_DNA"/>
</dbReference>
<gene>
    <name evidence="1" type="ORF">pdul_cds_478</name>
</gene>
<organism evidence="1 2">
    <name type="scientific">Pandoravirus dulcis</name>
    <dbReference type="NCBI Taxonomy" id="1349409"/>
    <lineage>
        <taxon>Viruses</taxon>
        <taxon>Pandoravirus</taxon>
    </lineage>
</organism>
<name>S4VQL6_9VIRU</name>
<dbReference type="KEGG" id="vg:16511764"/>